<dbReference type="Pfam" id="PF03703">
    <property type="entry name" value="bPH_2"/>
    <property type="match status" value="1"/>
</dbReference>
<keyword evidence="1" id="KW-1133">Transmembrane helix</keyword>
<accession>A0A2T0QC02</accession>
<reference evidence="3 4" key="1">
    <citation type="submission" date="2018-03" db="EMBL/GenBank/DDBJ databases">
        <title>Genomic Encyclopedia of Archaeal and Bacterial Type Strains, Phase II (KMG-II): from individual species to whole genera.</title>
        <authorList>
            <person name="Goeker M."/>
        </authorList>
    </citation>
    <scope>NUCLEOTIDE SEQUENCE [LARGE SCALE GENOMIC DNA]</scope>
    <source>
        <strain evidence="3 4">DSM 45601</strain>
    </source>
</reference>
<name>A0A2T0QC02_9ACTN</name>
<dbReference type="EMBL" id="PVZC01000001">
    <property type="protein sequence ID" value="PRY01435.1"/>
    <property type="molecule type" value="Genomic_DNA"/>
</dbReference>
<keyword evidence="1" id="KW-0472">Membrane</keyword>
<evidence type="ECO:0000313" key="4">
    <source>
        <dbReference type="Proteomes" id="UP000237846"/>
    </source>
</evidence>
<gene>
    <name evidence="3" type="ORF">CLV72_10117</name>
</gene>
<dbReference type="PANTHER" id="PTHR37938:SF1">
    <property type="entry name" value="BLL0215 PROTEIN"/>
    <property type="match status" value="1"/>
</dbReference>
<dbReference type="AlphaFoldDB" id="A0A2T0QC02"/>
<evidence type="ECO:0000256" key="1">
    <source>
        <dbReference type="SAM" id="Phobius"/>
    </source>
</evidence>
<keyword evidence="1" id="KW-0812">Transmembrane</keyword>
<comment type="caution">
    <text evidence="3">The sequence shown here is derived from an EMBL/GenBank/DDBJ whole genome shotgun (WGS) entry which is preliminary data.</text>
</comment>
<evidence type="ECO:0000313" key="3">
    <source>
        <dbReference type="EMBL" id="PRY01435.1"/>
    </source>
</evidence>
<protein>
    <submittedName>
        <fullName evidence="3">Membrane protein YdbS with pleckstrin-like domain</fullName>
    </submittedName>
</protein>
<keyword evidence="4" id="KW-1185">Reference proteome</keyword>
<evidence type="ECO:0000259" key="2">
    <source>
        <dbReference type="Pfam" id="PF03703"/>
    </source>
</evidence>
<dbReference type="Proteomes" id="UP000237846">
    <property type="component" value="Unassembled WGS sequence"/>
</dbReference>
<feature type="transmembrane region" description="Helical" evidence="1">
    <location>
        <begin position="48"/>
        <end position="69"/>
    </location>
</feature>
<sequence length="200" mass="22507">MWCMCAAPAMTPPGVRIRDKIAGMAIRDRDLAEDEEILRTIRQHWTTLVAEFVLLLLVAAVAGVLLWLLPYGQPWALPAMWVILALAAVAACWLWLLPMLSWWSTVYVLTNRRLVKRYGIIVRNGRDIPLTRVNDVAFSAHLLDRLLGHGTLVVSSASENSGMVLKHVPDVEHVQSLIYQAVDEEQQRYRQGEAPPPARP</sequence>
<dbReference type="PANTHER" id="PTHR37938">
    <property type="entry name" value="BLL0215 PROTEIN"/>
    <property type="match status" value="1"/>
</dbReference>
<feature type="domain" description="YdbS-like PH" evidence="2">
    <location>
        <begin position="102"/>
        <end position="177"/>
    </location>
</feature>
<feature type="transmembrane region" description="Helical" evidence="1">
    <location>
        <begin position="81"/>
        <end position="109"/>
    </location>
</feature>
<proteinExistence type="predicted"/>
<dbReference type="InterPro" id="IPR005182">
    <property type="entry name" value="YdbS-like_PH"/>
</dbReference>
<organism evidence="3 4">
    <name type="scientific">Allonocardiopsis opalescens</name>
    <dbReference type="NCBI Taxonomy" id="1144618"/>
    <lineage>
        <taxon>Bacteria</taxon>
        <taxon>Bacillati</taxon>
        <taxon>Actinomycetota</taxon>
        <taxon>Actinomycetes</taxon>
        <taxon>Streptosporangiales</taxon>
        <taxon>Allonocardiopsis</taxon>
    </lineage>
</organism>